<keyword evidence="10" id="KW-0472">Membrane</keyword>
<dbReference type="Gene3D" id="3.30.565.10">
    <property type="entry name" value="Histidine kinase-like ATPase, C-terminal domain"/>
    <property type="match status" value="1"/>
</dbReference>
<dbReference type="SUPFAM" id="SSF55874">
    <property type="entry name" value="ATPase domain of HSP90 chaperone/DNA topoisomerase II/histidine kinase"/>
    <property type="match status" value="1"/>
</dbReference>
<reference evidence="14 15" key="1">
    <citation type="submission" date="2017-03" db="EMBL/GenBank/DDBJ databases">
        <title>Draft Genome sequence of Marispirochaeta sp. strain JC444.</title>
        <authorList>
            <person name="Shivani Y."/>
            <person name="Subhash Y."/>
            <person name="Sasikala C."/>
            <person name="Ramana C."/>
        </authorList>
    </citation>
    <scope>NUCLEOTIDE SEQUENCE [LARGE SCALE GENOMIC DNA]</scope>
    <source>
        <strain evidence="14 15">JC444</strain>
    </source>
</reference>
<dbReference type="SUPFAM" id="SSF55781">
    <property type="entry name" value="GAF domain-like"/>
    <property type="match status" value="1"/>
</dbReference>
<dbReference type="InterPro" id="IPR001610">
    <property type="entry name" value="PAC"/>
</dbReference>
<keyword evidence="3" id="KW-0597">Phosphoprotein</keyword>
<protein>
    <recommendedName>
        <fullName evidence="2">histidine kinase</fullName>
        <ecNumber evidence="2">2.7.13.3</ecNumber>
    </recommendedName>
</protein>
<evidence type="ECO:0000256" key="1">
    <source>
        <dbReference type="ARBA" id="ARBA00000085"/>
    </source>
</evidence>
<keyword evidence="10" id="KW-1133">Transmembrane helix</keyword>
<dbReference type="AlphaFoldDB" id="A0A1Y1S0S9"/>
<dbReference type="GO" id="GO:0005524">
    <property type="term" value="F:ATP binding"/>
    <property type="evidence" value="ECO:0007669"/>
    <property type="project" value="UniProtKB-KW"/>
</dbReference>
<evidence type="ECO:0000259" key="12">
    <source>
        <dbReference type="PROSITE" id="PS50112"/>
    </source>
</evidence>
<dbReference type="NCBIfam" id="TIGR00229">
    <property type="entry name" value="sensory_box"/>
    <property type="match status" value="2"/>
</dbReference>
<dbReference type="InterPro" id="IPR036890">
    <property type="entry name" value="HATPase_C_sf"/>
</dbReference>
<comment type="catalytic activity">
    <reaction evidence="1">
        <text>ATP + protein L-histidine = ADP + protein N-phospho-L-histidine.</text>
        <dbReference type="EC" id="2.7.13.3"/>
    </reaction>
</comment>
<accession>A0A1Y1S0S9</accession>
<dbReference type="PROSITE" id="PS50113">
    <property type="entry name" value="PAC"/>
    <property type="match status" value="2"/>
</dbReference>
<dbReference type="Pfam" id="PF02518">
    <property type="entry name" value="HATPase_c"/>
    <property type="match status" value="1"/>
</dbReference>
<comment type="caution">
    <text evidence="14">The sequence shown here is derived from an EMBL/GenBank/DDBJ whole genome shotgun (WGS) entry which is preliminary data.</text>
</comment>
<dbReference type="InterPro" id="IPR003594">
    <property type="entry name" value="HATPase_dom"/>
</dbReference>
<feature type="domain" description="PAC" evidence="13">
    <location>
        <begin position="739"/>
        <end position="791"/>
    </location>
</feature>
<keyword evidence="4" id="KW-0808">Transferase</keyword>
<dbReference type="Proteomes" id="UP000192343">
    <property type="component" value="Unassembled WGS sequence"/>
</dbReference>
<evidence type="ECO:0000256" key="5">
    <source>
        <dbReference type="ARBA" id="ARBA00022741"/>
    </source>
</evidence>
<dbReference type="InterPro" id="IPR013656">
    <property type="entry name" value="PAS_4"/>
</dbReference>
<dbReference type="InterPro" id="IPR005467">
    <property type="entry name" value="His_kinase_dom"/>
</dbReference>
<dbReference type="SMART" id="SM00086">
    <property type="entry name" value="PAC"/>
    <property type="match status" value="2"/>
</dbReference>
<dbReference type="PROSITE" id="PS50112">
    <property type="entry name" value="PAS"/>
    <property type="match status" value="1"/>
</dbReference>
<dbReference type="Pfam" id="PF07568">
    <property type="entry name" value="HisKA_2"/>
    <property type="match status" value="1"/>
</dbReference>
<dbReference type="CDD" id="cd13704">
    <property type="entry name" value="PBP2_HisK"/>
    <property type="match status" value="1"/>
</dbReference>
<dbReference type="SMART" id="SM00062">
    <property type="entry name" value="PBPb"/>
    <property type="match status" value="1"/>
</dbReference>
<sequence length="1002" mass="113465">MPPILLRRVDYPFAPVDANTPRGSFPPVEICECSGVYLYYSREERPMPCAKELQFKRAGIHLFLILLLIAPVFARDLSDAEKTVHVIVCETDYPPFSFTGDTGETVGFSIDLTRAIAEVMGFKAELRVAPWIEIRSQLEAGEIDAAAGMFFSSERDLKVDFSQPFAEIHQTLFNRSGGPAASTLSDLTGKSIIVMRGDIMDDHLSAEGFSAGLIRTDSLAQALTLFSDGRGDYLAGARLPILYYLKEQGIQGIEAGGDLYHETEYCFAVPEGRRELLTAFIEGLSILKQRGEYRKLYDRWIGPLEPRAIEMPDALRYASYVVGPLLLVAAAALLWVQLMRRQVALRTAELRAEIQRRDTAEARLAQINRVLEAVGRVNQLIVRESERSSMMRRICGTLTETRSYYNAWIALFDQNGSFSNFFESGLGESSLPMIKLLESGDLPDCGRYAMERESAYSVMSPSESCLHCPLAGSYKDRCAYSVPLMYMGRFFGFLTVSLPSLFFGDKVEEELLDALGEDIAYALHSLDVRDEREEMARRLLKADKIVRNSRIVLFRWELSRGWPVSYVSENVSRFGYRAGDFLDGSVLYGDIVHPMDRIRVSGEVEQAVREKREGFTQEYRLVDPQGRIYWVEDRTRTILNESGEVIAAEGTVIDITEKKEALDELQRRDARLNAIIESAEDMIFLKDRNLFYTHANSAYLQFTGRDRDQLIGLTDEDLFDLQDARDSRRIESKVLEGEPCREENIRDSAGRQRNLETIRVPVRDDAGEIIGICGISRDITDAVMVRRQLERALNEKSTLLRELYHRTKNTMQVIASMVAMRRLGLEDVNMQDILQDIEAKIHSMALVHHRLYESENLSRIDLKEYILELTELVRSTFDDETKGIRFRYNLESVDSLVDVAVPLGLVVNELLVNAVRHAFPKGETGWIEIGLRNIQGEGILLTLSDNGVGLPKDFDPLSSKTLGLALVYSIVETQLNGHMEYTRDEGTRWELRLGPVAYEERV</sequence>
<keyword evidence="15" id="KW-1185">Reference proteome</keyword>
<evidence type="ECO:0000256" key="6">
    <source>
        <dbReference type="ARBA" id="ARBA00022777"/>
    </source>
</evidence>
<evidence type="ECO:0000313" key="15">
    <source>
        <dbReference type="Proteomes" id="UP000192343"/>
    </source>
</evidence>
<dbReference type="SUPFAM" id="SSF55785">
    <property type="entry name" value="PYP-like sensor domain (PAS domain)"/>
    <property type="match status" value="2"/>
</dbReference>
<dbReference type="InterPro" id="IPR000700">
    <property type="entry name" value="PAS-assoc_C"/>
</dbReference>
<dbReference type="PROSITE" id="PS50109">
    <property type="entry name" value="HIS_KIN"/>
    <property type="match status" value="1"/>
</dbReference>
<keyword evidence="7" id="KW-0067">ATP-binding</keyword>
<dbReference type="Gene3D" id="3.30.450.20">
    <property type="entry name" value="PAS domain"/>
    <property type="match status" value="2"/>
</dbReference>
<keyword evidence="10" id="KW-0812">Transmembrane</keyword>
<feature type="transmembrane region" description="Helical" evidence="10">
    <location>
        <begin position="317"/>
        <end position="336"/>
    </location>
</feature>
<dbReference type="GO" id="GO:0004673">
    <property type="term" value="F:protein histidine kinase activity"/>
    <property type="evidence" value="ECO:0007669"/>
    <property type="project" value="UniProtKB-EC"/>
</dbReference>
<feature type="domain" description="PAS" evidence="12">
    <location>
        <begin position="668"/>
        <end position="738"/>
    </location>
</feature>
<dbReference type="InterPro" id="IPR035965">
    <property type="entry name" value="PAS-like_dom_sf"/>
</dbReference>
<name>A0A1Y1S0S9_9SPIO</name>
<keyword evidence="5" id="KW-0547">Nucleotide-binding</keyword>
<evidence type="ECO:0000256" key="2">
    <source>
        <dbReference type="ARBA" id="ARBA00012438"/>
    </source>
</evidence>
<evidence type="ECO:0000259" key="13">
    <source>
        <dbReference type="PROSITE" id="PS50113"/>
    </source>
</evidence>
<dbReference type="Gene3D" id="3.40.190.10">
    <property type="entry name" value="Periplasmic binding protein-like II"/>
    <property type="match status" value="2"/>
</dbReference>
<dbReference type="Pfam" id="PF08447">
    <property type="entry name" value="PAS_3"/>
    <property type="match status" value="1"/>
</dbReference>
<dbReference type="InterPro" id="IPR011495">
    <property type="entry name" value="Sig_transdc_His_kin_sub2_dim/P"/>
</dbReference>
<dbReference type="EMBL" id="MWQY01000006">
    <property type="protein sequence ID" value="ORC36270.1"/>
    <property type="molecule type" value="Genomic_DNA"/>
</dbReference>
<dbReference type="SMART" id="SM00387">
    <property type="entry name" value="HATPase_c"/>
    <property type="match status" value="1"/>
</dbReference>
<dbReference type="InterPro" id="IPR000014">
    <property type="entry name" value="PAS"/>
</dbReference>
<evidence type="ECO:0000256" key="8">
    <source>
        <dbReference type="ARBA" id="ARBA00023026"/>
    </source>
</evidence>
<gene>
    <name evidence="14" type="ORF">B4O97_06680</name>
</gene>
<evidence type="ECO:0000256" key="3">
    <source>
        <dbReference type="ARBA" id="ARBA00022553"/>
    </source>
</evidence>
<keyword evidence="9" id="KW-0175">Coiled coil</keyword>
<dbReference type="InterPro" id="IPR029016">
    <property type="entry name" value="GAF-like_dom_sf"/>
</dbReference>
<keyword evidence="6" id="KW-0418">Kinase</keyword>
<organism evidence="14 15">
    <name type="scientific">Marispirochaeta aestuarii</name>
    <dbReference type="NCBI Taxonomy" id="1963862"/>
    <lineage>
        <taxon>Bacteria</taxon>
        <taxon>Pseudomonadati</taxon>
        <taxon>Spirochaetota</taxon>
        <taxon>Spirochaetia</taxon>
        <taxon>Spirochaetales</taxon>
        <taxon>Spirochaetaceae</taxon>
        <taxon>Marispirochaeta</taxon>
    </lineage>
</organism>
<evidence type="ECO:0000256" key="4">
    <source>
        <dbReference type="ARBA" id="ARBA00022679"/>
    </source>
</evidence>
<dbReference type="SUPFAM" id="SSF53850">
    <property type="entry name" value="Periplasmic binding protein-like II"/>
    <property type="match status" value="1"/>
</dbReference>
<evidence type="ECO:0000256" key="9">
    <source>
        <dbReference type="SAM" id="Coils"/>
    </source>
</evidence>
<dbReference type="EC" id="2.7.13.3" evidence="2"/>
<feature type="coiled-coil region" evidence="9">
    <location>
        <begin position="655"/>
        <end position="682"/>
    </location>
</feature>
<feature type="domain" description="PAC" evidence="13">
    <location>
        <begin position="615"/>
        <end position="667"/>
    </location>
</feature>
<dbReference type="Pfam" id="PF08448">
    <property type="entry name" value="PAS_4"/>
    <property type="match status" value="1"/>
</dbReference>
<proteinExistence type="predicted"/>
<dbReference type="PANTHER" id="PTHR41523">
    <property type="entry name" value="TWO-COMPONENT SYSTEM SENSOR PROTEIN"/>
    <property type="match status" value="1"/>
</dbReference>
<dbReference type="SMART" id="SM00091">
    <property type="entry name" value="PAS"/>
    <property type="match status" value="2"/>
</dbReference>
<dbReference type="STRING" id="1963862.B4O97_06680"/>
<evidence type="ECO:0000259" key="11">
    <source>
        <dbReference type="PROSITE" id="PS50109"/>
    </source>
</evidence>
<dbReference type="Gene3D" id="3.30.450.40">
    <property type="match status" value="1"/>
</dbReference>
<dbReference type="PANTHER" id="PTHR41523:SF8">
    <property type="entry name" value="ETHYLENE RESPONSE SENSOR PROTEIN"/>
    <property type="match status" value="1"/>
</dbReference>
<feature type="transmembrane region" description="Helical" evidence="10">
    <location>
        <begin position="55"/>
        <end position="74"/>
    </location>
</feature>
<evidence type="ECO:0000313" key="14">
    <source>
        <dbReference type="EMBL" id="ORC36270.1"/>
    </source>
</evidence>
<feature type="domain" description="Histidine kinase" evidence="11">
    <location>
        <begin position="802"/>
        <end position="997"/>
    </location>
</feature>
<dbReference type="Pfam" id="PF00497">
    <property type="entry name" value="SBP_bac_3"/>
    <property type="match status" value="1"/>
</dbReference>
<dbReference type="InterPro" id="IPR001638">
    <property type="entry name" value="Solute-binding_3/MltF_N"/>
</dbReference>
<dbReference type="CDD" id="cd00130">
    <property type="entry name" value="PAS"/>
    <property type="match status" value="2"/>
</dbReference>
<keyword evidence="8" id="KW-0843">Virulence</keyword>
<evidence type="ECO:0000256" key="7">
    <source>
        <dbReference type="ARBA" id="ARBA00022840"/>
    </source>
</evidence>
<evidence type="ECO:0000256" key="10">
    <source>
        <dbReference type="SAM" id="Phobius"/>
    </source>
</evidence>
<dbReference type="InterPro" id="IPR013655">
    <property type="entry name" value="PAS_fold_3"/>
</dbReference>